<feature type="chain" id="PRO_5042093188" description="Porin" evidence="1">
    <location>
        <begin position="27"/>
        <end position="370"/>
    </location>
</feature>
<evidence type="ECO:0008006" key="4">
    <source>
        <dbReference type="Google" id="ProtNLM"/>
    </source>
</evidence>
<dbReference type="RefSeq" id="WP_129010476.1">
    <property type="nucleotide sequence ID" value="NZ_CP053835.1"/>
</dbReference>
<evidence type="ECO:0000313" key="3">
    <source>
        <dbReference type="Proteomes" id="UP000503313"/>
    </source>
</evidence>
<name>A0AAE7E5U2_9BACT</name>
<accession>A0AAE7E5U2</accession>
<feature type="signal peptide" evidence="1">
    <location>
        <begin position="1"/>
        <end position="26"/>
    </location>
</feature>
<organism evidence="2 3">
    <name type="scientific">Arcobacter defluvii</name>
    <dbReference type="NCBI Taxonomy" id="873191"/>
    <lineage>
        <taxon>Bacteria</taxon>
        <taxon>Pseudomonadati</taxon>
        <taxon>Campylobacterota</taxon>
        <taxon>Epsilonproteobacteria</taxon>
        <taxon>Campylobacterales</taxon>
        <taxon>Arcobacteraceae</taxon>
        <taxon>Arcobacter</taxon>
    </lineage>
</organism>
<protein>
    <recommendedName>
        <fullName evidence="4">Porin</fullName>
    </recommendedName>
</protein>
<sequence length="370" mass="39538">MKNLFRGQTISLVTCGLILSSTMSFGADSIDAAFKEGKASGSLALYGEKYDNKGGDKDTGFGNGNATVAFETGSFYGLSAKAEFKGNLKLGEVEHNDHDNEYLNNSLMTEAYIKYATEGFSLTAGRQAIDLEWLGDYNEAVVAAITAIPDTTIVLGFANRQAESGIDLSEDFEDINDNKGAYVLDVKYAGFDGVELNPYFYTAPDALDWYGLKATFTTDYFGAIAHYAASSVDNSVGVEDGSIGHVELNTEVAGLSAGVGYIKTDKDGGVELMGVAGDNINPFDDGNYVYVADARTVYGFLGYTIADVELGALYGQTTYGSNDDKESELNLTAAYPITETLTASILYGDVNAEVSGNDYNKVLASVEYTF</sequence>
<dbReference type="KEGG" id="adz:ADFLV_0630"/>
<evidence type="ECO:0000256" key="1">
    <source>
        <dbReference type="SAM" id="SignalP"/>
    </source>
</evidence>
<proteinExistence type="predicted"/>
<reference evidence="2 3" key="1">
    <citation type="submission" date="2020-05" db="EMBL/GenBank/DDBJ databases">
        <title>Complete genome sequencing of Campylobacter and Arcobacter type strains.</title>
        <authorList>
            <person name="Miller W.G."/>
            <person name="Yee E."/>
        </authorList>
    </citation>
    <scope>NUCLEOTIDE SEQUENCE [LARGE SCALE GENOMIC DNA]</scope>
    <source>
        <strain evidence="2 3">LMG 25694</strain>
    </source>
</reference>
<dbReference type="EMBL" id="CP053835">
    <property type="protein sequence ID" value="QKF76687.1"/>
    <property type="molecule type" value="Genomic_DNA"/>
</dbReference>
<dbReference type="Gene3D" id="2.40.160.10">
    <property type="entry name" value="Porin"/>
    <property type="match status" value="1"/>
</dbReference>
<dbReference type="AlphaFoldDB" id="A0AAE7E5U2"/>
<dbReference type="NCBIfam" id="NF033922">
    <property type="entry name" value="opr_porin_1"/>
    <property type="match status" value="1"/>
</dbReference>
<dbReference type="SUPFAM" id="SSF56935">
    <property type="entry name" value="Porins"/>
    <property type="match status" value="1"/>
</dbReference>
<evidence type="ECO:0000313" key="2">
    <source>
        <dbReference type="EMBL" id="QKF76687.1"/>
    </source>
</evidence>
<gene>
    <name evidence="2" type="ORF">ADFLV_0630</name>
</gene>
<keyword evidence="1" id="KW-0732">Signal</keyword>
<dbReference type="Proteomes" id="UP000503313">
    <property type="component" value="Chromosome"/>
</dbReference>
<dbReference type="InterPro" id="IPR023614">
    <property type="entry name" value="Porin_dom_sf"/>
</dbReference>
<dbReference type="NCBIfam" id="NF033923">
    <property type="entry name" value="opr_proin_2"/>
    <property type="match status" value="1"/>
</dbReference>
<keyword evidence="3" id="KW-1185">Reference proteome</keyword>